<dbReference type="AlphaFoldDB" id="A0A6N2ZIL9"/>
<reference evidence="2" key="1">
    <citation type="submission" date="2019-11" db="EMBL/GenBank/DDBJ databases">
        <authorList>
            <person name="Feng L."/>
        </authorList>
    </citation>
    <scope>NUCLEOTIDE SEQUENCE</scope>
    <source>
        <strain evidence="2">CaerofaciensLFYP39</strain>
    </source>
</reference>
<organism evidence="2">
    <name type="scientific">Collinsella aerofaciens</name>
    <dbReference type="NCBI Taxonomy" id="74426"/>
    <lineage>
        <taxon>Bacteria</taxon>
        <taxon>Bacillati</taxon>
        <taxon>Actinomycetota</taxon>
        <taxon>Coriobacteriia</taxon>
        <taxon>Coriobacteriales</taxon>
        <taxon>Coriobacteriaceae</taxon>
        <taxon>Collinsella</taxon>
    </lineage>
</organism>
<protein>
    <submittedName>
        <fullName evidence="2">Uncharacterized protein</fullName>
    </submittedName>
</protein>
<feature type="region of interest" description="Disordered" evidence="1">
    <location>
        <begin position="72"/>
        <end position="93"/>
    </location>
</feature>
<feature type="compositionally biased region" description="Polar residues" evidence="1">
    <location>
        <begin position="161"/>
        <end position="186"/>
    </location>
</feature>
<proteinExistence type="predicted"/>
<evidence type="ECO:0000313" key="2">
    <source>
        <dbReference type="EMBL" id="VYT79379.1"/>
    </source>
</evidence>
<sequence length="249" mass="26384">MYDDAVCLDTSPPRSATSVLSVAKVDSLRASDSMTALTFSGSRREPSTRDKSSSATMSMYRLAIADAARASCPTAAGHPPRTTHSAIEAESSDPKAPLNFLPEIMPDSLTAPLDFPSSKSVMVSMRSLANLPAPLCIGRLSSRGVADPVNMNWPGSPPRLSHSNRAASQSFGTSCHSSISRGTSPETARAGSVSARKRFSKLRDGSMRRSLDAARVSAVVVFPHHFGPSMRTAPNMPSSWSSSFSIILV</sequence>
<gene>
    <name evidence="2" type="ORF">CALFYP39_00607</name>
</gene>
<evidence type="ECO:0000256" key="1">
    <source>
        <dbReference type="SAM" id="MobiDB-lite"/>
    </source>
</evidence>
<feature type="region of interest" description="Disordered" evidence="1">
    <location>
        <begin position="159"/>
        <end position="193"/>
    </location>
</feature>
<name>A0A6N2ZIL9_9ACTN</name>
<accession>A0A6N2ZIL9</accession>
<dbReference type="EMBL" id="CACRTW010000006">
    <property type="protein sequence ID" value="VYT79379.1"/>
    <property type="molecule type" value="Genomic_DNA"/>
</dbReference>